<proteinExistence type="predicted"/>
<dbReference type="RefSeq" id="WP_313914919.1">
    <property type="nucleotide sequence ID" value="NZ_CP135076.1"/>
</dbReference>
<dbReference type="EMBL" id="CP135076">
    <property type="protein sequence ID" value="WNO53446.1"/>
    <property type="molecule type" value="Genomic_DNA"/>
</dbReference>
<protein>
    <recommendedName>
        <fullName evidence="3">Competence protein CoiA-like family protein</fullName>
    </recommendedName>
</protein>
<evidence type="ECO:0000313" key="2">
    <source>
        <dbReference type="Proteomes" id="UP001302249"/>
    </source>
</evidence>
<dbReference type="Proteomes" id="UP001302249">
    <property type="component" value="Chromosome"/>
</dbReference>
<evidence type="ECO:0008006" key="3">
    <source>
        <dbReference type="Google" id="ProtNLM"/>
    </source>
</evidence>
<gene>
    <name evidence="1" type="ORF">RPR59_13525</name>
</gene>
<accession>A0ABZ0B8K9</accession>
<organism evidence="1 2">
    <name type="scientific">Stakelama saccharophila</name>
    <dbReference type="NCBI Taxonomy" id="3075605"/>
    <lineage>
        <taxon>Bacteria</taxon>
        <taxon>Pseudomonadati</taxon>
        <taxon>Pseudomonadota</taxon>
        <taxon>Alphaproteobacteria</taxon>
        <taxon>Sphingomonadales</taxon>
        <taxon>Sphingomonadaceae</taxon>
        <taxon>Stakelama</taxon>
    </lineage>
</organism>
<keyword evidence="2" id="KW-1185">Reference proteome</keyword>
<name>A0ABZ0B8K9_9SPHN</name>
<reference evidence="1 2" key="1">
    <citation type="submission" date="2023-09" db="EMBL/GenBank/DDBJ databases">
        <authorList>
            <person name="Rey-Velasco X."/>
        </authorList>
    </citation>
    <scope>NUCLEOTIDE SEQUENCE [LARGE SCALE GENOMIC DNA]</scope>
    <source>
        <strain evidence="1 2">W311</strain>
    </source>
</reference>
<evidence type="ECO:0000313" key="1">
    <source>
        <dbReference type="EMBL" id="WNO53446.1"/>
    </source>
</evidence>
<sequence length="470" mass="53223">MFDRKRTIRTVDFELPRGAVSIEALMAMPREGWEHLRNEINIRRQAEPARPFARCRLCEAGVFIRAQAVDGGHIPFYAHFPESPKSCPWYEGGNLKPDDARAAQYQGHQESALHRRLCQTIEALAKADPRCVSSAIDTYLRPEIHARGRWPDVYLDMGTFGRFALEIQLSKPFAPEVVARHVHYEREGVRLIWIFRELEDPLPQGFHDVITMQRGNAFVFDNDAEAASIEKGTLILKCYLEDGKGGYLKSRLVTLDDLDITTGLSVFLEDRRSERLVKYCKEVRNRWWQAFQQAKTDKPSSPFYSEKFAPAWASVRSYVPELSAWKENYWASHSDRGQAHLASLFAILCSVAHSAEQDKEVLHITRHSGDGALLAMLNSKLSSATFAPYANLIEAFVTTTPLANLLDRPSLRKIQGNARSAHDQVDREHPVWKALARLFPEALDGMVRAEMADLGRLPKWATGPQALPSS</sequence>